<feature type="binding site" evidence="7">
    <location>
        <position position="251"/>
    </location>
    <ligand>
        <name>carbamoyl phosphate</name>
        <dbReference type="ChEBI" id="CHEBI:58228"/>
    </ligand>
</feature>
<dbReference type="EMBL" id="CP002452">
    <property type="protein sequence ID" value="ADV45554.1"/>
    <property type="molecule type" value="Genomic_DNA"/>
</dbReference>
<feature type="binding site" evidence="7">
    <location>
        <position position="130"/>
    </location>
    <ligand>
        <name>carbamoyl phosphate</name>
        <dbReference type="ChEBI" id="CHEBI:58228"/>
    </ligand>
</feature>
<name>E6WZH4_NITSE</name>
<dbReference type="RefSeq" id="WP_013553251.1">
    <property type="nucleotide sequence ID" value="NC_014935.1"/>
</dbReference>
<evidence type="ECO:0000256" key="2">
    <source>
        <dbReference type="ARBA" id="ARBA00008896"/>
    </source>
</evidence>
<dbReference type="OrthoDB" id="9774690at2"/>
<feature type="binding site" evidence="7">
    <location>
        <position position="77"/>
    </location>
    <ligand>
        <name>L-aspartate</name>
        <dbReference type="ChEBI" id="CHEBI:29991"/>
    </ligand>
</feature>
<feature type="binding site" evidence="7">
    <location>
        <position position="99"/>
    </location>
    <ligand>
        <name>carbamoyl phosphate</name>
        <dbReference type="ChEBI" id="CHEBI:58228"/>
    </ligand>
</feature>
<dbReference type="Proteomes" id="UP000008633">
    <property type="component" value="Chromosome"/>
</dbReference>
<evidence type="ECO:0000256" key="3">
    <source>
        <dbReference type="ARBA" id="ARBA00022679"/>
    </source>
</evidence>
<dbReference type="STRING" id="749222.Nitsa_0283"/>
<dbReference type="InterPro" id="IPR036901">
    <property type="entry name" value="Asp/Orn_carbamoylTrfase_sf"/>
</dbReference>
<feature type="binding site" evidence="7">
    <location>
        <position position="212"/>
    </location>
    <ligand>
        <name>L-aspartate</name>
        <dbReference type="ChEBI" id="CHEBI:29991"/>
    </ligand>
</feature>
<feature type="binding site" evidence="7">
    <location>
        <position position="252"/>
    </location>
    <ligand>
        <name>carbamoyl phosphate</name>
        <dbReference type="ChEBI" id="CHEBI:58228"/>
    </ligand>
</feature>
<dbReference type="SUPFAM" id="SSF53671">
    <property type="entry name" value="Aspartate/ornithine carbamoyltransferase"/>
    <property type="match status" value="1"/>
</dbReference>
<comment type="subunit">
    <text evidence="7">Heterododecamer (2C3:3R2) of six catalytic PyrB chains organized as two trimers (C3), and six regulatory PyrI chains organized as three dimers (R2).</text>
</comment>
<dbReference type="GO" id="GO:0004070">
    <property type="term" value="F:aspartate carbamoyltransferase activity"/>
    <property type="evidence" value="ECO:0007669"/>
    <property type="project" value="UniProtKB-UniRule"/>
</dbReference>
<feature type="domain" description="Aspartate/ornithine carbamoyltransferase carbamoyl-P binding" evidence="9">
    <location>
        <begin position="2"/>
        <end position="140"/>
    </location>
</feature>
<keyword evidence="4 7" id="KW-0665">Pyrimidine biosynthesis</keyword>
<dbReference type="PRINTS" id="PR00100">
    <property type="entry name" value="AOTCASE"/>
</dbReference>
<dbReference type="AlphaFoldDB" id="E6WZH4"/>
<dbReference type="PROSITE" id="PS00097">
    <property type="entry name" value="CARBAMOYLTRANSFERASE"/>
    <property type="match status" value="1"/>
</dbReference>
<comment type="function">
    <text evidence="5 7">Catalyzes the condensation of carbamoyl phosphate and aspartate to form carbamoyl aspartate and inorganic phosphate, the committed step in the de novo pyrimidine nucleotide biosynthesis pathway.</text>
</comment>
<dbReference type="PRINTS" id="PR00101">
    <property type="entry name" value="ATCASE"/>
</dbReference>
<dbReference type="InterPro" id="IPR006131">
    <property type="entry name" value="Asp_carbamoyltransf_Asp/Orn-bd"/>
</dbReference>
<dbReference type="NCBIfam" id="NF002032">
    <property type="entry name" value="PRK00856.1"/>
    <property type="match status" value="1"/>
</dbReference>
<dbReference type="NCBIfam" id="TIGR00670">
    <property type="entry name" value="asp_carb_tr"/>
    <property type="match status" value="1"/>
</dbReference>
<feature type="domain" description="Aspartate/ornithine carbamoyltransferase Asp/Orn-binding" evidence="8">
    <location>
        <begin position="147"/>
        <end position="288"/>
    </location>
</feature>
<dbReference type="GO" id="GO:0016597">
    <property type="term" value="F:amino acid binding"/>
    <property type="evidence" value="ECO:0007669"/>
    <property type="project" value="InterPro"/>
</dbReference>
<dbReference type="UniPathway" id="UPA00070">
    <property type="reaction ID" value="UER00116"/>
</dbReference>
<evidence type="ECO:0000313" key="11">
    <source>
        <dbReference type="Proteomes" id="UP000008633"/>
    </source>
</evidence>
<dbReference type="Gene3D" id="3.40.50.1370">
    <property type="entry name" value="Aspartate/ornithine carbamoyltransferase"/>
    <property type="match status" value="2"/>
</dbReference>
<reference evidence="11" key="2">
    <citation type="submission" date="2011-01" db="EMBL/GenBank/DDBJ databases">
        <title>The complete genome of Nitratifractor salsuginis DSM 16511.</title>
        <authorList>
            <consortium name="US DOE Joint Genome Institute (JGI-PGF)"/>
            <person name="Lucas S."/>
            <person name="Copeland A."/>
            <person name="Lapidus A."/>
            <person name="Bruce D."/>
            <person name="Goodwin L."/>
            <person name="Pitluck S."/>
            <person name="Kyrpides N."/>
            <person name="Mavromatis K."/>
            <person name="Ivanova N."/>
            <person name="Mikhailova N."/>
            <person name="Zeytun A."/>
            <person name="Detter J.C."/>
            <person name="Tapia R."/>
            <person name="Han C."/>
            <person name="Land M."/>
            <person name="Hauser L."/>
            <person name="Markowitz V."/>
            <person name="Cheng J.-F."/>
            <person name="Hugenholtz P."/>
            <person name="Woyke T."/>
            <person name="Wu D."/>
            <person name="Tindall B."/>
            <person name="Schuetze A."/>
            <person name="Brambilla E."/>
            <person name="Klenk H.-P."/>
            <person name="Eisen J.A."/>
        </authorList>
    </citation>
    <scope>NUCLEOTIDE SEQUENCE [LARGE SCALE GENOMIC DNA]</scope>
    <source>
        <strain evidence="11">DSM 16511 / JCM 12458 / E9I37-1</strain>
    </source>
</reference>
<dbReference type="Pfam" id="PF02729">
    <property type="entry name" value="OTCace_N"/>
    <property type="match status" value="1"/>
</dbReference>
<dbReference type="GO" id="GO:0006520">
    <property type="term" value="P:amino acid metabolic process"/>
    <property type="evidence" value="ECO:0007669"/>
    <property type="project" value="InterPro"/>
</dbReference>
<comment type="catalytic activity">
    <reaction evidence="6 7">
        <text>carbamoyl phosphate + L-aspartate = N-carbamoyl-L-aspartate + phosphate + H(+)</text>
        <dbReference type="Rhea" id="RHEA:20013"/>
        <dbReference type="ChEBI" id="CHEBI:15378"/>
        <dbReference type="ChEBI" id="CHEBI:29991"/>
        <dbReference type="ChEBI" id="CHEBI:32814"/>
        <dbReference type="ChEBI" id="CHEBI:43474"/>
        <dbReference type="ChEBI" id="CHEBI:58228"/>
        <dbReference type="EC" id="2.1.3.2"/>
    </reaction>
</comment>
<protein>
    <recommendedName>
        <fullName evidence="7">Aspartate carbamoyltransferase</fullName>
        <ecNumber evidence="7">2.1.3.2</ecNumber>
    </recommendedName>
    <alternativeName>
        <fullName evidence="7">Aspartate transcarbamylase</fullName>
        <shortName evidence="7">ATCase</shortName>
    </alternativeName>
</protein>
<dbReference type="HOGENOM" id="CLU_043846_2_0_7"/>
<comment type="similarity">
    <text evidence="2 7">Belongs to the aspartate/ornithine carbamoyltransferase superfamily. ATCase family.</text>
</comment>
<comment type="pathway">
    <text evidence="1 7">Pyrimidine metabolism; UMP biosynthesis via de novo pathway; (S)-dihydroorotate from bicarbonate: step 2/3.</text>
</comment>
<dbReference type="GO" id="GO:0044205">
    <property type="term" value="P:'de novo' UMP biosynthetic process"/>
    <property type="evidence" value="ECO:0007669"/>
    <property type="project" value="UniProtKB-UniRule"/>
</dbReference>
<keyword evidence="11" id="KW-1185">Reference proteome</keyword>
<evidence type="ECO:0000313" key="10">
    <source>
        <dbReference type="EMBL" id="ADV45554.1"/>
    </source>
</evidence>
<dbReference type="eggNOG" id="COG0540">
    <property type="taxonomic scope" value="Bacteria"/>
</dbReference>
<dbReference type="HAMAP" id="MF_00001">
    <property type="entry name" value="Asp_carb_tr"/>
    <property type="match status" value="1"/>
</dbReference>
<dbReference type="KEGG" id="nsa:Nitsa_0283"/>
<evidence type="ECO:0000256" key="5">
    <source>
        <dbReference type="ARBA" id="ARBA00043884"/>
    </source>
</evidence>
<evidence type="ECO:0000256" key="6">
    <source>
        <dbReference type="ARBA" id="ARBA00048859"/>
    </source>
</evidence>
<evidence type="ECO:0000256" key="1">
    <source>
        <dbReference type="ARBA" id="ARBA00004852"/>
    </source>
</evidence>
<sequence length="303" mass="34305">MQHLVDTDQLSDAQIRQILEDASRFKTRKPAPLLSGKLLITLFFENSTRTRSSFEVAAKRLGADMVHLDPSRSSTKKGETLEDTFANLCAMEPDGVIIRHSENDTPSRLAEMDQVPVINAGAGNYAHPTQALLDLYTLYEWFGEEIEGLRVAIVGDIVNSRVAASDIRLFRRMGIEVSLVAPKPFMPPVSDLPQFERLEDIMDEVDVIISLRAQLERHKKPIFDDYSAYAEHYCITEDRLEDRGIVIMHPGPVMRNIDISDEILEDPRCMVLDQVRNGVYVRMAVLKLLLLDAKEYGSDPLHR</sequence>
<evidence type="ECO:0000259" key="9">
    <source>
        <dbReference type="Pfam" id="PF02729"/>
    </source>
</evidence>
<feature type="binding site" evidence="7">
    <location>
        <position position="49"/>
    </location>
    <ligand>
        <name>carbamoyl phosphate</name>
        <dbReference type="ChEBI" id="CHEBI:58228"/>
    </ligand>
</feature>
<dbReference type="PANTHER" id="PTHR45753:SF6">
    <property type="entry name" value="ASPARTATE CARBAMOYLTRANSFERASE"/>
    <property type="match status" value="1"/>
</dbReference>
<organism evidence="10 11">
    <name type="scientific">Nitratifractor salsuginis (strain DSM 16511 / JCM 12458 / E9I37-1)</name>
    <dbReference type="NCBI Taxonomy" id="749222"/>
    <lineage>
        <taxon>Bacteria</taxon>
        <taxon>Pseudomonadati</taxon>
        <taxon>Campylobacterota</taxon>
        <taxon>Epsilonproteobacteria</taxon>
        <taxon>Campylobacterales</taxon>
        <taxon>Sulfurovaceae</taxon>
        <taxon>Nitratifractor</taxon>
    </lineage>
</organism>
<accession>E6WZH4</accession>
<dbReference type="InterPro" id="IPR002082">
    <property type="entry name" value="Asp_carbamoyltransf"/>
</dbReference>
<dbReference type="PANTHER" id="PTHR45753">
    <property type="entry name" value="ORNITHINE CARBAMOYLTRANSFERASE, MITOCHONDRIAL"/>
    <property type="match status" value="1"/>
</dbReference>
<proteinExistence type="inferred from homology"/>
<reference evidence="10 11" key="1">
    <citation type="journal article" date="2011" name="Stand. Genomic Sci.">
        <title>Complete genome sequence of Nitratifractor salsuginis type strain (E9I37-1).</title>
        <authorList>
            <person name="Anderson I."/>
            <person name="Sikorski J."/>
            <person name="Zeytun A."/>
            <person name="Nolan M."/>
            <person name="Lapidus A."/>
            <person name="Lucas S."/>
            <person name="Hammon N."/>
            <person name="Deshpande S."/>
            <person name="Cheng J.F."/>
            <person name="Tapia R."/>
            <person name="Han C."/>
            <person name="Goodwin L."/>
            <person name="Pitluck S."/>
            <person name="Liolios K."/>
            <person name="Pagani I."/>
            <person name="Ivanova N."/>
            <person name="Huntemann M."/>
            <person name="Mavromatis K."/>
            <person name="Ovchinikova G."/>
            <person name="Pati A."/>
            <person name="Chen A."/>
            <person name="Palaniappan K."/>
            <person name="Land M."/>
            <person name="Hauser L."/>
            <person name="Brambilla E.M."/>
            <person name="Ngatchou-Djao O.D."/>
            <person name="Rohde M."/>
            <person name="Tindall B.J."/>
            <person name="Goker M."/>
            <person name="Detter J.C."/>
            <person name="Woyke T."/>
            <person name="Bristow J."/>
            <person name="Eisen J.A."/>
            <person name="Markowitz V."/>
            <person name="Hugenholtz P."/>
            <person name="Klenk H.P."/>
            <person name="Kyrpides N.C."/>
        </authorList>
    </citation>
    <scope>NUCLEOTIDE SEQUENCE [LARGE SCALE GENOMIC DNA]</scope>
    <source>
        <strain evidence="11">DSM 16511 / JCM 12458 / E9I37-1</strain>
    </source>
</reference>
<dbReference type="InterPro" id="IPR006130">
    <property type="entry name" value="Asp/Orn_carbamoylTrfase"/>
</dbReference>
<gene>
    <name evidence="7" type="primary">pyrB</name>
    <name evidence="10" type="ordered locus">Nitsa_0283</name>
</gene>
<dbReference type="GO" id="GO:0006207">
    <property type="term" value="P:'de novo' pyrimidine nucleobase biosynthetic process"/>
    <property type="evidence" value="ECO:0007669"/>
    <property type="project" value="InterPro"/>
</dbReference>
<dbReference type="InterPro" id="IPR006132">
    <property type="entry name" value="Asp/Orn_carbamoyltranf_P-bd"/>
</dbReference>
<evidence type="ECO:0000259" key="8">
    <source>
        <dbReference type="Pfam" id="PF00185"/>
    </source>
</evidence>
<keyword evidence="3 7" id="KW-0808">Transferase</keyword>
<dbReference type="Pfam" id="PF00185">
    <property type="entry name" value="OTCace"/>
    <property type="match status" value="1"/>
</dbReference>
<dbReference type="EC" id="2.1.3.2" evidence="7"/>
<evidence type="ECO:0000256" key="7">
    <source>
        <dbReference type="HAMAP-Rule" id="MF_00001"/>
    </source>
</evidence>
<evidence type="ECO:0000256" key="4">
    <source>
        <dbReference type="ARBA" id="ARBA00022975"/>
    </source>
</evidence>
<feature type="binding site" evidence="7">
    <location>
        <position position="50"/>
    </location>
    <ligand>
        <name>carbamoyl phosphate</name>
        <dbReference type="ChEBI" id="CHEBI:58228"/>
    </ligand>
</feature>
<dbReference type="GO" id="GO:0005829">
    <property type="term" value="C:cytosol"/>
    <property type="evidence" value="ECO:0007669"/>
    <property type="project" value="TreeGrafter"/>
</dbReference>
<feature type="binding site" evidence="7">
    <location>
        <position position="127"/>
    </location>
    <ligand>
        <name>carbamoyl phosphate</name>
        <dbReference type="ChEBI" id="CHEBI:58228"/>
    </ligand>
</feature>
<feature type="binding site" evidence="7">
    <location>
        <position position="161"/>
    </location>
    <ligand>
        <name>L-aspartate</name>
        <dbReference type="ChEBI" id="CHEBI:29991"/>
    </ligand>
</feature>